<dbReference type="OrthoDB" id="1434354at2759"/>
<dbReference type="AlphaFoldDB" id="A0A8T0A2J9"/>
<dbReference type="InterPro" id="IPR053302">
    <property type="entry name" value="CRAL-TRIO_domain"/>
</dbReference>
<dbReference type="SMART" id="SM00516">
    <property type="entry name" value="SEC14"/>
    <property type="match status" value="1"/>
</dbReference>
<dbReference type="Pfam" id="PF25883">
    <property type="entry name" value="F28H7_8_C"/>
    <property type="match status" value="1"/>
</dbReference>
<dbReference type="Proteomes" id="UP000605970">
    <property type="component" value="Unassembled WGS sequence"/>
</dbReference>
<dbReference type="Gene3D" id="3.40.525.10">
    <property type="entry name" value="CRAL-TRIO lipid binding domain"/>
    <property type="match status" value="1"/>
</dbReference>
<dbReference type="InterPro" id="IPR036865">
    <property type="entry name" value="CRAL-TRIO_dom_sf"/>
</dbReference>
<dbReference type="Pfam" id="PF00650">
    <property type="entry name" value="CRAL_TRIO"/>
    <property type="match status" value="1"/>
</dbReference>
<organism evidence="2 3">
    <name type="scientific">Meloidogyne graminicola</name>
    <dbReference type="NCBI Taxonomy" id="189291"/>
    <lineage>
        <taxon>Eukaryota</taxon>
        <taxon>Metazoa</taxon>
        <taxon>Ecdysozoa</taxon>
        <taxon>Nematoda</taxon>
        <taxon>Chromadorea</taxon>
        <taxon>Rhabditida</taxon>
        <taxon>Tylenchina</taxon>
        <taxon>Tylenchomorpha</taxon>
        <taxon>Tylenchoidea</taxon>
        <taxon>Meloidogynidae</taxon>
        <taxon>Meloidogyninae</taxon>
        <taxon>Meloidogyne</taxon>
    </lineage>
</organism>
<sequence>MLNLLENLTEADQKLILQIRSHPKFIQLKESTKTITDFDLLRWANAYNGDIEKIVSKFCRHIRIRKIIGLDFIEHFNENNGLDEFAEEYAPMEILGPLYSFQLNETDGRIRYSSFMLNRFRIMERIMNEIHNSERKTGKKQSAILVLDLAGMAIHTGLISFITGPYRIMWGTLLEQYPSFLSAIICLNCTSIMKQLWNACTPFLGDEYKQKVYLLGQEDEWLNTIDPKPLQIPIFELSPELNKLEELSIPAGEFLLKTYFFEKDEHLQFIICHERELTINILFSEKRKTIIREQISKAIEGEEEDLCEIYAGCERPGLLGIDYWNWSWILPVTLKFQIFRKQQNKKDEKQFQQKLCLQPIPEEYIFNNYD</sequence>
<name>A0A8T0A2J9_9BILA</name>
<gene>
    <name evidence="2" type="ORF">Mgra_00000710</name>
</gene>
<dbReference type="PROSITE" id="PS50191">
    <property type="entry name" value="CRAL_TRIO"/>
    <property type="match status" value="1"/>
</dbReference>
<dbReference type="SUPFAM" id="SSF52087">
    <property type="entry name" value="CRAL/TRIO domain"/>
    <property type="match status" value="1"/>
</dbReference>
<dbReference type="PANTHER" id="PTHR47159:SF2">
    <property type="entry name" value="CRAL-TRIO DOMAIN-CONTAINING PROTEIN"/>
    <property type="match status" value="1"/>
</dbReference>
<dbReference type="InterPro" id="IPR058960">
    <property type="entry name" value="Ctg-1-like_C"/>
</dbReference>
<evidence type="ECO:0000259" key="1">
    <source>
        <dbReference type="PROSITE" id="PS50191"/>
    </source>
</evidence>
<reference evidence="2" key="1">
    <citation type="journal article" date="2020" name="Ecol. Evol.">
        <title>Genome structure and content of the rice root-knot nematode (Meloidogyne graminicola).</title>
        <authorList>
            <person name="Phan N.T."/>
            <person name="Danchin E.G.J."/>
            <person name="Klopp C."/>
            <person name="Perfus-Barbeoch L."/>
            <person name="Kozlowski D.K."/>
            <person name="Koutsovoulos G.D."/>
            <person name="Lopez-Roques C."/>
            <person name="Bouchez O."/>
            <person name="Zahm M."/>
            <person name="Besnard G."/>
            <person name="Bellafiore S."/>
        </authorList>
    </citation>
    <scope>NUCLEOTIDE SEQUENCE</scope>
    <source>
        <strain evidence="2">VN-18</strain>
    </source>
</reference>
<evidence type="ECO:0000313" key="3">
    <source>
        <dbReference type="Proteomes" id="UP000605970"/>
    </source>
</evidence>
<dbReference type="EMBL" id="JABEBT010000003">
    <property type="protein sequence ID" value="KAF7639790.1"/>
    <property type="molecule type" value="Genomic_DNA"/>
</dbReference>
<feature type="domain" description="CRAL-TRIO" evidence="1">
    <location>
        <begin position="97"/>
        <end position="233"/>
    </location>
</feature>
<comment type="caution">
    <text evidence="2">The sequence shown here is derived from an EMBL/GenBank/DDBJ whole genome shotgun (WGS) entry which is preliminary data.</text>
</comment>
<accession>A0A8T0A2J9</accession>
<keyword evidence="3" id="KW-1185">Reference proteome</keyword>
<protein>
    <submittedName>
        <fullName evidence="2">CRAL-TRIO domain-containing protein</fullName>
    </submittedName>
</protein>
<proteinExistence type="predicted"/>
<dbReference type="InterPro" id="IPR001251">
    <property type="entry name" value="CRAL-TRIO_dom"/>
</dbReference>
<evidence type="ECO:0000313" key="2">
    <source>
        <dbReference type="EMBL" id="KAF7639790.1"/>
    </source>
</evidence>
<dbReference type="PANTHER" id="PTHR47159">
    <property type="entry name" value="PROTEIN CBG07705-RELATED"/>
    <property type="match status" value="1"/>
</dbReference>